<dbReference type="InterPro" id="IPR033904">
    <property type="entry name" value="Trans_IPPS_HH"/>
</dbReference>
<dbReference type="SFLD" id="SFLDG01212">
    <property type="entry name" value="Phytoene_synthase_like"/>
    <property type="match status" value="1"/>
</dbReference>
<evidence type="ECO:0000256" key="2">
    <source>
        <dbReference type="SAM" id="Phobius"/>
    </source>
</evidence>
<dbReference type="PROSITE" id="PS01044">
    <property type="entry name" value="SQUALEN_PHYTOEN_SYN_1"/>
    <property type="match status" value="1"/>
</dbReference>
<accession>A0A5E8CIP0</accession>
<dbReference type="AlphaFoldDB" id="A0A5E8CIP0"/>
<dbReference type="GO" id="GO:0004311">
    <property type="term" value="F:geranylgeranyl diphosphate synthase activity"/>
    <property type="evidence" value="ECO:0007669"/>
    <property type="project" value="InterPro"/>
</dbReference>
<keyword evidence="2" id="KW-0472">Membrane</keyword>
<dbReference type="SFLD" id="SFLDS00005">
    <property type="entry name" value="Isoprenoid_Synthase_Type_I"/>
    <property type="match status" value="1"/>
</dbReference>
<dbReference type="Pfam" id="PF00494">
    <property type="entry name" value="SQS_PSY"/>
    <property type="match status" value="1"/>
</dbReference>
<dbReference type="InterPro" id="IPR008949">
    <property type="entry name" value="Isoprenoid_synthase_dom_sf"/>
</dbReference>
<dbReference type="InterPro" id="IPR002060">
    <property type="entry name" value="Squ/phyt_synthse"/>
</dbReference>
<dbReference type="InterPro" id="IPR044843">
    <property type="entry name" value="Trans_IPPS_bact-type"/>
</dbReference>
<evidence type="ECO:0000256" key="1">
    <source>
        <dbReference type="ARBA" id="ARBA00022679"/>
    </source>
</evidence>
<protein>
    <submittedName>
        <fullName evidence="3">Squalene/phytoene synthase</fullName>
    </submittedName>
</protein>
<proteinExistence type="predicted"/>
<dbReference type="EMBL" id="CABVLZ010000001">
    <property type="protein sequence ID" value="VVU94499.1"/>
    <property type="molecule type" value="Genomic_DNA"/>
</dbReference>
<organism evidence="3">
    <name type="scientific">seawater metagenome</name>
    <dbReference type="NCBI Taxonomy" id="1561972"/>
    <lineage>
        <taxon>unclassified sequences</taxon>
        <taxon>metagenomes</taxon>
        <taxon>ecological metagenomes</taxon>
    </lineage>
</organism>
<reference evidence="3" key="1">
    <citation type="submission" date="2019-09" db="EMBL/GenBank/DDBJ databases">
        <authorList>
            <person name="Needham M D."/>
        </authorList>
    </citation>
    <scope>NUCLEOTIDE SEQUENCE</scope>
</reference>
<dbReference type="PROSITE" id="PS01045">
    <property type="entry name" value="SQUALEN_PHYTOEN_SYN_2"/>
    <property type="match status" value="1"/>
</dbReference>
<name>A0A5E8CIP0_9ZZZZ</name>
<dbReference type="Gene3D" id="1.10.600.10">
    <property type="entry name" value="Farnesyl Diphosphate Synthase"/>
    <property type="match status" value="1"/>
</dbReference>
<evidence type="ECO:0000313" key="3">
    <source>
        <dbReference type="EMBL" id="VVU94499.1"/>
    </source>
</evidence>
<keyword evidence="2" id="KW-1133">Transmembrane helix</keyword>
<dbReference type="GO" id="GO:0051996">
    <property type="term" value="F:squalene synthase [NAD(P)H] activity"/>
    <property type="evidence" value="ECO:0007669"/>
    <property type="project" value="InterPro"/>
</dbReference>
<keyword evidence="1" id="KW-0808">Transferase</keyword>
<dbReference type="CDD" id="cd00683">
    <property type="entry name" value="Trans_IPPS_HH"/>
    <property type="match status" value="1"/>
</dbReference>
<dbReference type="InterPro" id="IPR019845">
    <property type="entry name" value="Squalene/phytoene_synthase_CS"/>
</dbReference>
<sequence length="331" mass="39995">MEINYKLMNSYQECHKIFKQHAKTYYWGALLFNHDRFLHICAFYALVRYVDDIVDTEIGNNKIKFEKILEFEKKFFDLLELTVDKKFEIKEEIWLNYPTIMRAVIYTTNLIKIDRIIYHKFFFSMKLDLKKNKYNTFRELKEYMEGSAAVIGEVMLQIMSFNNNCSNYNDNKMRLYARNLGFGFQLTNFLRDIKEDLLMLPSRVYIPIEDQKKFNCDISEFVNDDNFKKLIEFELKRCDEIYQIAQVGIEKIDSENRDAINISKILYSQINQEIRKKKYDVSERISISKFEKIKILYNTLGFWKAIIVIFTIFFNYLKYNYIYVYVYSTGL</sequence>
<dbReference type="SFLD" id="SFLDG01018">
    <property type="entry name" value="Squalene/Phytoene_Synthase_Lik"/>
    <property type="match status" value="1"/>
</dbReference>
<keyword evidence="2" id="KW-0812">Transmembrane</keyword>
<dbReference type="SUPFAM" id="SSF48576">
    <property type="entry name" value="Terpenoid synthases"/>
    <property type="match status" value="1"/>
</dbReference>
<dbReference type="GO" id="GO:0008299">
    <property type="term" value="P:isoprenoid biosynthetic process"/>
    <property type="evidence" value="ECO:0007669"/>
    <property type="project" value="UniProtKB-ARBA"/>
</dbReference>
<dbReference type="PANTHER" id="PTHR31480">
    <property type="entry name" value="BIFUNCTIONAL LYCOPENE CYCLASE/PHYTOENE SYNTHASE"/>
    <property type="match status" value="1"/>
</dbReference>
<feature type="transmembrane region" description="Helical" evidence="2">
    <location>
        <begin position="295"/>
        <end position="317"/>
    </location>
</feature>
<gene>
    <name evidence="3" type="ORF">CPAV1605_221</name>
</gene>